<name>A0A381U3G9_9ZZZZ</name>
<gene>
    <name evidence="1" type="ORF">METZ01_LOCUS75646</name>
</gene>
<sequence>MASISPDVSSRLKPEVIQVVKIIYEEVCNLQPDQNVLIISDARTPDYIVATFQGMALAMDAEAVTIECRIPKGGATYQPGSEWPSMLKVAALEADLIIDMAVGYSQFIADAIKNGARILCPGDGIGGPFMDDVLIRTMLHTDIHAVRREADQIAQAFTDAKTCTVLTENDEFSIDITNITGEPGCGFLWDPDKKDWKSQWTFLPPAQPGILVPKGYGTGSINVDGTLLYHPNYHEKPDSPLRLSFEDGYLKEIGGDKLLSSRLQTWLENLGDDSAYYGPVHFNVGCNPNAALSQSQEWERVYGSLTCGMGDFSMLGELWELPEGVTLNKSDVHWDWTVLQPKILLDDKVFSDRGIFYLD</sequence>
<evidence type="ECO:0008006" key="2">
    <source>
        <dbReference type="Google" id="ProtNLM"/>
    </source>
</evidence>
<organism evidence="1">
    <name type="scientific">marine metagenome</name>
    <dbReference type="NCBI Taxonomy" id="408172"/>
    <lineage>
        <taxon>unclassified sequences</taxon>
        <taxon>metagenomes</taxon>
        <taxon>ecological metagenomes</taxon>
    </lineage>
</organism>
<dbReference type="Pfam" id="PF26233">
    <property type="entry name" value="NicX"/>
    <property type="match status" value="1"/>
</dbReference>
<evidence type="ECO:0000313" key="1">
    <source>
        <dbReference type="EMBL" id="SVA22792.1"/>
    </source>
</evidence>
<accession>A0A381U3G9</accession>
<proteinExistence type="predicted"/>
<dbReference type="AlphaFoldDB" id="A0A381U3G9"/>
<protein>
    <recommendedName>
        <fullName evidence="2">Leucyl aminopeptidase</fullName>
    </recommendedName>
</protein>
<reference evidence="1" key="1">
    <citation type="submission" date="2018-05" db="EMBL/GenBank/DDBJ databases">
        <authorList>
            <person name="Lanie J.A."/>
            <person name="Ng W.-L."/>
            <person name="Kazmierczak K.M."/>
            <person name="Andrzejewski T.M."/>
            <person name="Davidsen T.M."/>
            <person name="Wayne K.J."/>
            <person name="Tettelin H."/>
            <person name="Glass J.I."/>
            <person name="Rusch D."/>
            <person name="Podicherti R."/>
            <person name="Tsui H.-C.T."/>
            <person name="Winkler M.E."/>
        </authorList>
    </citation>
    <scope>NUCLEOTIDE SEQUENCE</scope>
</reference>
<dbReference type="InterPro" id="IPR058739">
    <property type="entry name" value="NicX"/>
</dbReference>
<dbReference type="SUPFAM" id="SSF144052">
    <property type="entry name" value="Thermophilic metalloprotease-like"/>
    <property type="match status" value="1"/>
</dbReference>
<dbReference type="EMBL" id="UINC01005668">
    <property type="protein sequence ID" value="SVA22792.1"/>
    <property type="molecule type" value="Genomic_DNA"/>
</dbReference>